<comment type="caution">
    <text evidence="12">The sequence shown here is derived from an EMBL/GenBank/DDBJ whole genome shotgun (WGS) entry which is preliminary data.</text>
</comment>
<feature type="transmembrane region" description="Helical" evidence="9">
    <location>
        <begin position="287"/>
        <end position="306"/>
    </location>
</feature>
<keyword evidence="4 7" id="KW-0862">Zinc</keyword>
<dbReference type="Proteomes" id="UP000028549">
    <property type="component" value="Unassembled WGS sequence"/>
</dbReference>
<feature type="transmembrane region" description="Helical" evidence="9">
    <location>
        <begin position="327"/>
        <end position="345"/>
    </location>
</feature>
<dbReference type="Pfam" id="PF16491">
    <property type="entry name" value="Peptidase_M48_N"/>
    <property type="match status" value="1"/>
</dbReference>
<comment type="cofactor">
    <cofactor evidence="7 8">
        <name>Zn(2+)</name>
        <dbReference type="ChEBI" id="CHEBI:29105"/>
    </cofactor>
    <text evidence="7 8">Binds 1 zinc ion per subunit.</text>
</comment>
<feature type="active site" description="Proton donor" evidence="6">
    <location>
        <position position="361"/>
    </location>
</feature>
<organism evidence="12 13">
    <name type="scientific">Metabacillus indicus</name>
    <name type="common">Bacillus indicus</name>
    <dbReference type="NCBI Taxonomy" id="246786"/>
    <lineage>
        <taxon>Bacteria</taxon>
        <taxon>Bacillati</taxon>
        <taxon>Bacillota</taxon>
        <taxon>Bacilli</taxon>
        <taxon>Bacillales</taxon>
        <taxon>Bacillaceae</taxon>
        <taxon>Metabacillus</taxon>
    </lineage>
</organism>
<evidence type="ECO:0000256" key="6">
    <source>
        <dbReference type="PIRSR" id="PIRSR627057-1"/>
    </source>
</evidence>
<gene>
    <name evidence="12" type="ORF">GS18_0221555</name>
</gene>
<evidence type="ECO:0000256" key="1">
    <source>
        <dbReference type="ARBA" id="ARBA00022670"/>
    </source>
</evidence>
<dbReference type="InterPro" id="IPR027057">
    <property type="entry name" value="CAXX_Prtase_1"/>
</dbReference>
<feature type="domain" description="CAAX prenyl protease 1 N-terminal" evidence="11">
    <location>
        <begin position="45"/>
        <end position="203"/>
    </location>
</feature>
<dbReference type="GO" id="GO:0071586">
    <property type="term" value="P:CAAX-box protein processing"/>
    <property type="evidence" value="ECO:0007669"/>
    <property type="project" value="InterPro"/>
</dbReference>
<accession>A0A084GJ99</accession>
<evidence type="ECO:0000313" key="13">
    <source>
        <dbReference type="Proteomes" id="UP000028549"/>
    </source>
</evidence>
<dbReference type="GO" id="GO:0046872">
    <property type="term" value="F:metal ion binding"/>
    <property type="evidence" value="ECO:0007669"/>
    <property type="project" value="UniProtKB-KW"/>
</dbReference>
<dbReference type="InterPro" id="IPR001915">
    <property type="entry name" value="Peptidase_M48"/>
</dbReference>
<feature type="transmembrane region" description="Helical" evidence="9">
    <location>
        <begin position="98"/>
        <end position="121"/>
    </location>
</feature>
<proteinExistence type="inferred from homology"/>
<feature type="binding site" evidence="7">
    <location>
        <position position="357"/>
    </location>
    <ligand>
        <name>Zn(2+)</name>
        <dbReference type="ChEBI" id="CHEBI:29105"/>
        <note>catalytic</note>
    </ligand>
</feature>
<dbReference type="Gene3D" id="3.30.2010.10">
    <property type="entry name" value="Metalloproteases ('zincins'), catalytic domain"/>
    <property type="match status" value="1"/>
</dbReference>
<dbReference type="PANTHER" id="PTHR10120">
    <property type="entry name" value="CAAX PRENYL PROTEASE 1"/>
    <property type="match status" value="1"/>
</dbReference>
<dbReference type="FunFam" id="3.30.2010.10:FF:000010">
    <property type="entry name" value="M48 family peptidase"/>
    <property type="match status" value="1"/>
</dbReference>
<dbReference type="RefSeq" id="WP_029567324.1">
    <property type="nucleotide sequence ID" value="NZ_JNVC02000024.1"/>
</dbReference>
<keyword evidence="9" id="KW-0812">Transmembrane</keyword>
<name>A0A084GJ99_METID</name>
<evidence type="ECO:0000256" key="2">
    <source>
        <dbReference type="ARBA" id="ARBA00022723"/>
    </source>
</evidence>
<dbReference type="OrthoDB" id="9781930at2"/>
<dbReference type="GO" id="GO:0004222">
    <property type="term" value="F:metalloendopeptidase activity"/>
    <property type="evidence" value="ECO:0007669"/>
    <property type="project" value="InterPro"/>
</dbReference>
<keyword evidence="1 8" id="KW-0645">Protease</keyword>
<feature type="binding site" evidence="7">
    <location>
        <position position="281"/>
    </location>
    <ligand>
        <name>Zn(2+)</name>
        <dbReference type="ChEBI" id="CHEBI:29105"/>
        <note>catalytic</note>
    </ligand>
</feature>
<dbReference type="InterPro" id="IPR032456">
    <property type="entry name" value="Peptidase_M48_N"/>
</dbReference>
<evidence type="ECO:0000256" key="5">
    <source>
        <dbReference type="ARBA" id="ARBA00023049"/>
    </source>
</evidence>
<dbReference type="MEROPS" id="M48.009"/>
<keyword evidence="9" id="KW-0472">Membrane</keyword>
<keyword evidence="3 8" id="KW-0378">Hydrolase</keyword>
<dbReference type="EMBL" id="JNVC02000024">
    <property type="protein sequence ID" value="KEZ47411.1"/>
    <property type="molecule type" value="Genomic_DNA"/>
</dbReference>
<dbReference type="CDD" id="cd07343">
    <property type="entry name" value="M48A_Zmpste24p_like"/>
    <property type="match status" value="1"/>
</dbReference>
<evidence type="ECO:0000259" key="11">
    <source>
        <dbReference type="Pfam" id="PF16491"/>
    </source>
</evidence>
<evidence type="ECO:0000256" key="8">
    <source>
        <dbReference type="RuleBase" id="RU003983"/>
    </source>
</evidence>
<evidence type="ECO:0000259" key="10">
    <source>
        <dbReference type="Pfam" id="PF01435"/>
    </source>
</evidence>
<feature type="active site" evidence="6">
    <location>
        <position position="278"/>
    </location>
</feature>
<feature type="domain" description="Peptidase M48" evidence="10">
    <location>
        <begin position="207"/>
        <end position="415"/>
    </location>
</feature>
<feature type="transmembrane region" description="Helical" evidence="9">
    <location>
        <begin position="7"/>
        <end position="24"/>
    </location>
</feature>
<keyword evidence="9" id="KW-1133">Transmembrane helix</keyword>
<evidence type="ECO:0000313" key="12">
    <source>
        <dbReference type="EMBL" id="KEZ47411.1"/>
    </source>
</evidence>
<feature type="transmembrane region" description="Helical" evidence="9">
    <location>
        <begin position="63"/>
        <end position="86"/>
    </location>
</feature>
<keyword evidence="13" id="KW-1185">Reference proteome</keyword>
<feature type="transmembrane region" description="Helical" evidence="9">
    <location>
        <begin position="150"/>
        <end position="168"/>
    </location>
</feature>
<dbReference type="AlphaFoldDB" id="A0A084GJ99"/>
<evidence type="ECO:0000256" key="3">
    <source>
        <dbReference type="ARBA" id="ARBA00022801"/>
    </source>
</evidence>
<feature type="transmembrane region" description="Helical" evidence="9">
    <location>
        <begin position="175"/>
        <end position="198"/>
    </location>
</feature>
<protein>
    <submittedName>
        <fullName evidence="12">Peptidase M48</fullName>
    </submittedName>
</protein>
<evidence type="ECO:0000256" key="9">
    <source>
        <dbReference type="SAM" id="Phobius"/>
    </source>
</evidence>
<keyword evidence="2 7" id="KW-0479">Metal-binding</keyword>
<evidence type="ECO:0000256" key="7">
    <source>
        <dbReference type="PIRSR" id="PIRSR627057-2"/>
    </source>
</evidence>
<dbReference type="STRING" id="246786.GS18_0221555"/>
<dbReference type="Pfam" id="PF01435">
    <property type="entry name" value="Peptidase_M48"/>
    <property type="match status" value="1"/>
</dbReference>
<reference evidence="12 13" key="1">
    <citation type="journal article" date="2005" name="Int. J. Syst. Evol. Microbiol.">
        <title>Bacillus cibi sp. nov., isolated from jeotgal, a traditional Korean fermented seafood.</title>
        <authorList>
            <person name="Yoon J.H."/>
            <person name="Lee C.H."/>
            <person name="Oh T.K."/>
        </authorList>
    </citation>
    <scope>NUCLEOTIDE SEQUENCE [LARGE SCALE GENOMIC DNA]</scope>
    <source>
        <strain evidence="12 13">DSM 16189</strain>
    </source>
</reference>
<evidence type="ECO:0000256" key="4">
    <source>
        <dbReference type="ARBA" id="ARBA00022833"/>
    </source>
</evidence>
<keyword evidence="5 8" id="KW-0482">Metalloprotease</keyword>
<feature type="binding site" evidence="7">
    <location>
        <position position="277"/>
    </location>
    <ligand>
        <name>Zn(2+)</name>
        <dbReference type="ChEBI" id="CHEBI:29105"/>
        <note>catalytic</note>
    </ligand>
</feature>
<sequence>MRKWLTVSVLIYFLYGLFVYWYIYMGADSTLPAQFQGGSADPNTFMNSRELTLSQDYSKLRDFMFFTAAPFEWFIFFVVLVTGFAKKMQRWAESISRFFILQTAVFVFALSLLVTLCAFPLEWLRYKISLSYHITTQTFSGWMKDQLIDFWVNCAFMVLIVAVLYGLIRKFSRKWWLFAWILSVPFSLFLMFIQPVLIDPLYNEFTPLKNKELETKILAIAEEANIPADHVFEVNMSEKTNALNAYVTGIGDNSRIVLWDTTLNKLSEDEILFIMAHEMGHYVMKHIYIGIGGYLVLTLLGLYMINRLMNFSIRRYGHILKLDGKKQLASLPLLLMLLGMLSFASDPFSNIISRHQEKDADLYAIEMTENTEAAVSTFQELTRAGLSQVNPPALVKVFRYSHPTILERINYLEEWGSGREE</sequence>
<comment type="similarity">
    <text evidence="8">Belongs to the peptidase M48 family.</text>
</comment>